<dbReference type="CDD" id="cd10229">
    <property type="entry name" value="ASKHA_NBD_HSP70_HSPA12"/>
    <property type="match status" value="1"/>
</dbReference>
<evidence type="ECO:0000313" key="5">
    <source>
        <dbReference type="Proteomes" id="UP001634394"/>
    </source>
</evidence>
<dbReference type="Gene3D" id="3.30.420.40">
    <property type="match status" value="2"/>
</dbReference>
<proteinExistence type="inferred from homology"/>
<accession>A0ABD3VPF0</accession>
<dbReference type="AlphaFoldDB" id="A0ABD3VPF0"/>
<dbReference type="PANTHER" id="PTHR14187:SF5">
    <property type="entry name" value="HEAT SHOCK 70 KDA PROTEIN 12A"/>
    <property type="match status" value="1"/>
</dbReference>
<evidence type="ECO:0000313" key="4">
    <source>
        <dbReference type="EMBL" id="KAL3862553.1"/>
    </source>
</evidence>
<keyword evidence="2" id="KW-0547">Nucleotide-binding</keyword>
<comment type="similarity">
    <text evidence="1">Belongs to the heat shock protein 70 family.</text>
</comment>
<evidence type="ECO:0000256" key="2">
    <source>
        <dbReference type="ARBA" id="ARBA00022741"/>
    </source>
</evidence>
<dbReference type="GO" id="GO:0005524">
    <property type="term" value="F:ATP binding"/>
    <property type="evidence" value="ECO:0007669"/>
    <property type="project" value="UniProtKB-KW"/>
</dbReference>
<dbReference type="EMBL" id="JBJQND010000011">
    <property type="protein sequence ID" value="KAL3862553.1"/>
    <property type="molecule type" value="Genomic_DNA"/>
</dbReference>
<dbReference type="InterPro" id="IPR043129">
    <property type="entry name" value="ATPase_NBD"/>
</dbReference>
<evidence type="ECO:0008006" key="6">
    <source>
        <dbReference type="Google" id="ProtNLM"/>
    </source>
</evidence>
<dbReference type="Proteomes" id="UP001634394">
    <property type="component" value="Unassembled WGS sequence"/>
</dbReference>
<protein>
    <recommendedName>
        <fullName evidence="6">Heat shock 70 kDa protein 12A</fullName>
    </recommendedName>
</protein>
<dbReference type="InterPro" id="IPR013126">
    <property type="entry name" value="Hsp_70_fam"/>
</dbReference>
<sequence length="608" mass="68226">MSLQHAQTRSIGKFLSFQGDIMASSKSKKLLAAAIDFGTTFSSWACSFKHDSEKEPTKVFVKTWNSGVGISSKAPTTALIRPDGETLHAFGYDAEDEYASLAENNERKEWYYFRKFKMALFKDRNLSRQTQIEDESGKKMLAMKVISLVIRYLKDDLQKELASKLTSKISYAEEIQWVLTVPAIWNDKARQFMREAAVQAGIRNDQLLIALEPEAASLYCRHIPLTTKSSDGKTSIVTLCPRTRYIVVDAGGGTVDITIQEVMEDGNLKEIHKATGGAWGGQEVDEAFKQFLIKIFGNSVLQKFKVNSIEDYIGLFREFEVKKRKASPDGTDYLTLILPVTLVETFQKETGETLAAAINQTSFAANINVLKGNKMRLDRSLVRSFFDNSVRNVLEHLQVFYDNHETYGISVAILAGGFSESPMLSSAIQDKFSSWKVLVPHDAGLVVLKGAVLYGHDQSTIVYRVARYTYGVGMNTSFIDGKHPIEKLRVRADGNRMCADVFKIFLKEDSVVKHGQILLEEDKIKPSFQKPDLVNIPIYASTKKDAQFTTDESCFFLGRLVVCNLDINIPRKDRIVLYTITHESTDLHICATDKNSGRKLEASIDLLS</sequence>
<reference evidence="4 5" key="1">
    <citation type="submission" date="2024-11" db="EMBL/GenBank/DDBJ databases">
        <title>Chromosome-level genome assembly of the freshwater bivalve Anodonta woodiana.</title>
        <authorList>
            <person name="Chen X."/>
        </authorList>
    </citation>
    <scope>NUCLEOTIDE SEQUENCE [LARGE SCALE GENOMIC DNA]</scope>
    <source>
        <strain evidence="4">MN2024</strain>
        <tissue evidence="4">Gills</tissue>
    </source>
</reference>
<dbReference type="Pfam" id="PF00012">
    <property type="entry name" value="HSP70"/>
    <property type="match status" value="1"/>
</dbReference>
<gene>
    <name evidence="4" type="ORF">ACJMK2_008513</name>
</gene>
<name>A0ABD3VPF0_SINWO</name>
<evidence type="ECO:0000256" key="3">
    <source>
        <dbReference type="ARBA" id="ARBA00022840"/>
    </source>
</evidence>
<dbReference type="PANTHER" id="PTHR14187">
    <property type="entry name" value="ALPHA KINASE/ELONGATION FACTOR 2 KINASE"/>
    <property type="match status" value="1"/>
</dbReference>
<keyword evidence="3" id="KW-0067">ATP-binding</keyword>
<keyword evidence="5" id="KW-1185">Reference proteome</keyword>
<dbReference type="SUPFAM" id="SSF53067">
    <property type="entry name" value="Actin-like ATPase domain"/>
    <property type="match status" value="2"/>
</dbReference>
<comment type="caution">
    <text evidence="4">The sequence shown here is derived from an EMBL/GenBank/DDBJ whole genome shotgun (WGS) entry which is preliminary data.</text>
</comment>
<evidence type="ECO:0000256" key="1">
    <source>
        <dbReference type="ARBA" id="ARBA00007381"/>
    </source>
</evidence>
<organism evidence="4 5">
    <name type="scientific">Sinanodonta woodiana</name>
    <name type="common">Chinese pond mussel</name>
    <name type="synonym">Anodonta woodiana</name>
    <dbReference type="NCBI Taxonomy" id="1069815"/>
    <lineage>
        <taxon>Eukaryota</taxon>
        <taxon>Metazoa</taxon>
        <taxon>Spiralia</taxon>
        <taxon>Lophotrochozoa</taxon>
        <taxon>Mollusca</taxon>
        <taxon>Bivalvia</taxon>
        <taxon>Autobranchia</taxon>
        <taxon>Heteroconchia</taxon>
        <taxon>Palaeoheterodonta</taxon>
        <taxon>Unionida</taxon>
        <taxon>Unionoidea</taxon>
        <taxon>Unionidae</taxon>
        <taxon>Unioninae</taxon>
        <taxon>Sinanodonta</taxon>
    </lineage>
</organism>